<dbReference type="SUPFAM" id="SSF51905">
    <property type="entry name" value="FAD/NAD(P)-binding domain"/>
    <property type="match status" value="1"/>
</dbReference>
<dbReference type="GO" id="GO:0050660">
    <property type="term" value="F:flavin adenine dinucleotide binding"/>
    <property type="evidence" value="ECO:0007669"/>
    <property type="project" value="InterPro"/>
</dbReference>
<organism evidence="3 4">
    <name type="scientific">Bionectria ochroleuca</name>
    <name type="common">Gliocladium roseum</name>
    <dbReference type="NCBI Taxonomy" id="29856"/>
    <lineage>
        <taxon>Eukaryota</taxon>
        <taxon>Fungi</taxon>
        <taxon>Dikarya</taxon>
        <taxon>Ascomycota</taxon>
        <taxon>Pezizomycotina</taxon>
        <taxon>Sordariomycetes</taxon>
        <taxon>Hypocreomycetidae</taxon>
        <taxon>Hypocreales</taxon>
        <taxon>Bionectriaceae</taxon>
        <taxon>Clonostachys</taxon>
    </lineage>
</organism>
<dbReference type="SUPFAM" id="SSF56801">
    <property type="entry name" value="Acetyl-CoA synthetase-like"/>
    <property type="match status" value="1"/>
</dbReference>
<dbReference type="InterPro" id="IPR000172">
    <property type="entry name" value="GMC_OxRdtase_N"/>
</dbReference>
<dbReference type="Pfam" id="PF05199">
    <property type="entry name" value="GMC_oxred_C"/>
    <property type="match status" value="1"/>
</dbReference>
<accession>A0A8H7N6E9</accession>
<dbReference type="GO" id="GO:0016614">
    <property type="term" value="F:oxidoreductase activity, acting on CH-OH group of donors"/>
    <property type="evidence" value="ECO:0007669"/>
    <property type="project" value="InterPro"/>
</dbReference>
<evidence type="ECO:0000313" key="4">
    <source>
        <dbReference type="Proteomes" id="UP000616885"/>
    </source>
</evidence>
<dbReference type="PROSITE" id="PS00624">
    <property type="entry name" value="GMC_OXRED_2"/>
    <property type="match status" value="1"/>
</dbReference>
<evidence type="ECO:0000259" key="2">
    <source>
        <dbReference type="PROSITE" id="PS00624"/>
    </source>
</evidence>
<evidence type="ECO:0000313" key="3">
    <source>
        <dbReference type="EMBL" id="KAF9749965.1"/>
    </source>
</evidence>
<dbReference type="Gene3D" id="3.30.410.40">
    <property type="match status" value="1"/>
</dbReference>
<dbReference type="PANTHER" id="PTHR11552">
    <property type="entry name" value="GLUCOSE-METHANOL-CHOLINE GMC OXIDOREDUCTASE"/>
    <property type="match status" value="1"/>
</dbReference>
<dbReference type="PROSITE" id="PS51257">
    <property type="entry name" value="PROKAR_LIPOPROTEIN"/>
    <property type="match status" value="1"/>
</dbReference>
<protein>
    <recommendedName>
        <fullName evidence="2">Glucose-methanol-choline oxidoreductase N-terminal domain-containing protein</fullName>
    </recommendedName>
</protein>
<dbReference type="Gene3D" id="3.50.50.60">
    <property type="entry name" value="FAD/NAD(P)-binding domain"/>
    <property type="match status" value="1"/>
</dbReference>
<feature type="domain" description="Glucose-methanol-choline oxidoreductase N-terminal" evidence="2">
    <location>
        <begin position="280"/>
        <end position="294"/>
    </location>
</feature>
<dbReference type="Proteomes" id="UP000616885">
    <property type="component" value="Unassembled WGS sequence"/>
</dbReference>
<proteinExistence type="inferred from homology"/>
<dbReference type="AlphaFoldDB" id="A0A8H7N6E9"/>
<comment type="caution">
    <text evidence="3">The sequence shown here is derived from an EMBL/GenBank/DDBJ whole genome shotgun (WGS) entry which is preliminary data.</text>
</comment>
<evidence type="ECO:0000256" key="1">
    <source>
        <dbReference type="ARBA" id="ARBA00010790"/>
    </source>
</evidence>
<dbReference type="InterPro" id="IPR036188">
    <property type="entry name" value="FAD/NAD-bd_sf"/>
</dbReference>
<name>A0A8H7N6E9_BIOOC</name>
<dbReference type="PANTHER" id="PTHR11552:SF78">
    <property type="entry name" value="GLUCOSE-METHANOL-CHOLINE OXIDOREDUCTASE N-TERMINAL DOMAIN-CONTAINING PROTEIN"/>
    <property type="match status" value="1"/>
</dbReference>
<dbReference type="Pfam" id="PF00732">
    <property type="entry name" value="GMC_oxred_N"/>
    <property type="match status" value="1"/>
</dbReference>
<reference evidence="3" key="1">
    <citation type="submission" date="2020-10" db="EMBL/GenBank/DDBJ databases">
        <title>High-Quality Genome Resource of Clonostachys rosea strain S41 by Oxford Nanopore Long-Read Sequencing.</title>
        <authorList>
            <person name="Wang H."/>
        </authorList>
    </citation>
    <scope>NUCLEOTIDE SEQUENCE</scope>
    <source>
        <strain evidence="3">S41</strain>
    </source>
</reference>
<gene>
    <name evidence="3" type="ORF">IM811_015992</name>
</gene>
<dbReference type="InterPro" id="IPR007867">
    <property type="entry name" value="GMC_OxRtase_C"/>
</dbReference>
<sequence length="798" mass="88849">MGLYTKLPEDRREVDVIVAGGGTAACIVAGRLAEADPSLHILVIEGGQNNYNMPNVIHPALSVTHLLPTSKTAIFYKGNKAKQLAYREPIVASGGTLGGGSSINLMMYTRAQRSDFDSWKAPGWSTEDLLPYLKKLETYHGKGERDYHGYDGPIQVSDGTFRALNSENEFIRAASKVGWPEITDLQSLDANNGIGRWSRYVSPDGRRQDTAHAYLHPKLQDEKHPNLHVLVESKVVRVLFDENKRAVGVEYTPNPDYQPATSPPPKLTIMARKLVVVSCGACGTPAVLERSGLGDPVVLERAGLPVVVNLPSVGREYLDPCQRLSLQDNLIEKNDKILGWNAIDVAAKLRPTEADIATLDSEFQDAWDRDFKNNIDKPLMLMGQIFFGDHSDIPVGQYATVFNVTAYPYSRGHIHITGPDLSDPLDFDVGFFTDIHDIDIKTQVWGYKKQREIMRRTTTYRGELAVGHPRFPDGSVAACIEIDNPLRDVQDLQYSPEDDEAIEQWLREKINTTWHSLGTARMAPRENFGVVDHRLNVYGTEKLKIADLSIPPVNMGANTNNAAMVIGEKAADIIIQELGLKQIQGAPGRPGRHGSSTKTIDLVRQNEDGSLSRIRRKDAQVMICGQSFELEEVEHWAQNCMPEATQVVAEVYENAAGADEPEDVAARTLPMTLDIQDKLAEHQQATWCRLLFFLLTGATYDRHRKDEPKTVTWWQFSVEQIAKQRTAAREPKRPPTSEAEHCMQDIWPRVLIINTVRIGLDDSFFHLGTAGRRGPFPPPQAASVGGVNPQKAHLFRLN</sequence>
<comment type="similarity">
    <text evidence="1">Belongs to the GMC oxidoreductase family.</text>
</comment>
<dbReference type="EMBL" id="JADCTT010000007">
    <property type="protein sequence ID" value="KAF9749965.1"/>
    <property type="molecule type" value="Genomic_DNA"/>
</dbReference>
<dbReference type="InterPro" id="IPR012132">
    <property type="entry name" value="GMC_OxRdtase"/>
</dbReference>
<dbReference type="SUPFAM" id="SSF54373">
    <property type="entry name" value="FAD-linked reductases, C-terminal domain"/>
    <property type="match status" value="1"/>
</dbReference>